<keyword evidence="3" id="KW-1185">Reference proteome</keyword>
<accession>A0A4Y2UUV8</accession>
<feature type="compositionally biased region" description="Basic residues" evidence="1">
    <location>
        <begin position="22"/>
        <end position="31"/>
    </location>
</feature>
<evidence type="ECO:0000256" key="1">
    <source>
        <dbReference type="SAM" id="MobiDB-lite"/>
    </source>
</evidence>
<comment type="caution">
    <text evidence="2">The sequence shown here is derived from an EMBL/GenBank/DDBJ whole genome shotgun (WGS) entry which is preliminary data.</text>
</comment>
<evidence type="ECO:0000313" key="3">
    <source>
        <dbReference type="Proteomes" id="UP000499080"/>
    </source>
</evidence>
<evidence type="ECO:0000313" key="2">
    <source>
        <dbReference type="EMBL" id="GBO16668.1"/>
    </source>
</evidence>
<gene>
    <name evidence="2" type="ORF">AVEN_200839_1</name>
</gene>
<dbReference type="AlphaFoldDB" id="A0A4Y2UUV8"/>
<feature type="region of interest" description="Disordered" evidence="1">
    <location>
        <begin position="84"/>
        <end position="105"/>
    </location>
</feature>
<dbReference type="EMBL" id="BGPR01040529">
    <property type="protein sequence ID" value="GBO16668.1"/>
    <property type="molecule type" value="Genomic_DNA"/>
</dbReference>
<organism evidence="2 3">
    <name type="scientific">Araneus ventricosus</name>
    <name type="common">Orbweaver spider</name>
    <name type="synonym">Epeira ventricosa</name>
    <dbReference type="NCBI Taxonomy" id="182803"/>
    <lineage>
        <taxon>Eukaryota</taxon>
        <taxon>Metazoa</taxon>
        <taxon>Ecdysozoa</taxon>
        <taxon>Arthropoda</taxon>
        <taxon>Chelicerata</taxon>
        <taxon>Arachnida</taxon>
        <taxon>Araneae</taxon>
        <taxon>Araneomorphae</taxon>
        <taxon>Entelegynae</taxon>
        <taxon>Araneoidea</taxon>
        <taxon>Araneidae</taxon>
        <taxon>Araneus</taxon>
    </lineage>
</organism>
<protein>
    <submittedName>
        <fullName evidence="2">Uncharacterized protein</fullName>
    </submittedName>
</protein>
<feature type="region of interest" description="Disordered" evidence="1">
    <location>
        <begin position="1"/>
        <end position="36"/>
    </location>
</feature>
<name>A0A4Y2UUV8_ARAVE</name>
<sequence length="105" mass="11818">MSETRSRSKTRRFRSRSVSGHIRSKSRRRKERPYSIAQKIDSKRVLFQKSKSSKRVIASRIKKSTLAPGGVTDHASRSLLLALKEAEDPGSSGSIRIQTGERSHP</sequence>
<reference evidence="2 3" key="1">
    <citation type="journal article" date="2019" name="Sci. Rep.">
        <title>Orb-weaving spider Araneus ventricosus genome elucidates the spidroin gene catalogue.</title>
        <authorList>
            <person name="Kono N."/>
            <person name="Nakamura H."/>
            <person name="Ohtoshi R."/>
            <person name="Moran D.A.P."/>
            <person name="Shinohara A."/>
            <person name="Yoshida Y."/>
            <person name="Fujiwara M."/>
            <person name="Mori M."/>
            <person name="Tomita M."/>
            <person name="Arakawa K."/>
        </authorList>
    </citation>
    <scope>NUCLEOTIDE SEQUENCE [LARGE SCALE GENOMIC DNA]</scope>
</reference>
<proteinExistence type="predicted"/>
<dbReference type="Proteomes" id="UP000499080">
    <property type="component" value="Unassembled WGS sequence"/>
</dbReference>